<dbReference type="SUPFAM" id="SSF46785">
    <property type="entry name" value="Winged helix' DNA-binding domain"/>
    <property type="match status" value="1"/>
</dbReference>
<gene>
    <name evidence="4" type="ORF">BO222_10205</name>
</gene>
<dbReference type="InterPro" id="IPR014036">
    <property type="entry name" value="DeoR-like_C"/>
</dbReference>
<dbReference type="PANTHER" id="PTHR30363:SF44">
    <property type="entry name" value="AGA OPERON TRANSCRIPTIONAL REPRESSOR-RELATED"/>
    <property type="match status" value="1"/>
</dbReference>
<feature type="domain" description="HTH deoR-type" evidence="3">
    <location>
        <begin position="5"/>
        <end position="60"/>
    </location>
</feature>
<name>A0A1U7NDX0_9FIRM</name>
<dbReference type="Gene3D" id="1.10.10.10">
    <property type="entry name" value="Winged helix-like DNA-binding domain superfamily/Winged helix DNA-binding domain"/>
    <property type="match status" value="1"/>
</dbReference>
<dbReference type="PRINTS" id="PR00037">
    <property type="entry name" value="HTHLACR"/>
</dbReference>
<dbReference type="InterPro" id="IPR037171">
    <property type="entry name" value="NagB/RpiA_transferase-like"/>
</dbReference>
<dbReference type="AlphaFoldDB" id="A0A1U7NDX0"/>
<dbReference type="SUPFAM" id="SSF100950">
    <property type="entry name" value="NagB/RpiA/CoA transferase-like"/>
    <property type="match status" value="1"/>
</dbReference>
<dbReference type="EMBL" id="MPJW01000196">
    <property type="protein sequence ID" value="OLU37613.1"/>
    <property type="molecule type" value="Genomic_DNA"/>
</dbReference>
<evidence type="ECO:0000256" key="2">
    <source>
        <dbReference type="ARBA" id="ARBA00023163"/>
    </source>
</evidence>
<dbReference type="InterPro" id="IPR001034">
    <property type="entry name" value="DeoR_HTH"/>
</dbReference>
<reference evidence="4 5" key="1">
    <citation type="submission" date="2016-11" db="EMBL/GenBank/DDBJ databases">
        <title>Description of two novel members of the family Erysipelotrichaceae: Ileibacterium lipovorans gen. nov., sp. nov. and Dubosiella newyorkensis, gen. nov., sp. nov.</title>
        <authorList>
            <person name="Cox L.M."/>
            <person name="Sohn J."/>
            <person name="Tyrrell K.L."/>
            <person name="Citron D.M."/>
            <person name="Lawson P.A."/>
            <person name="Patel N.B."/>
            <person name="Iizumi T."/>
            <person name="Perez-Perez G.I."/>
            <person name="Goldstein E.J."/>
            <person name="Blaser M.J."/>
        </authorList>
    </citation>
    <scope>NUCLEOTIDE SEQUENCE [LARGE SCALE GENOMIC DNA]</scope>
    <source>
        <strain evidence="4 5">NYU-BL-A3</strain>
    </source>
</reference>
<evidence type="ECO:0000256" key="1">
    <source>
        <dbReference type="ARBA" id="ARBA00023015"/>
    </source>
</evidence>
<evidence type="ECO:0000313" key="5">
    <source>
        <dbReference type="Proteomes" id="UP000186341"/>
    </source>
</evidence>
<keyword evidence="5" id="KW-1185">Reference proteome</keyword>
<evidence type="ECO:0000313" key="4">
    <source>
        <dbReference type="EMBL" id="OLU37613.1"/>
    </source>
</evidence>
<dbReference type="PROSITE" id="PS51000">
    <property type="entry name" value="HTH_DEOR_2"/>
    <property type="match status" value="1"/>
</dbReference>
<organism evidence="4 5">
    <name type="scientific">Ileibacterium valens</name>
    <dbReference type="NCBI Taxonomy" id="1862668"/>
    <lineage>
        <taxon>Bacteria</taxon>
        <taxon>Bacillati</taxon>
        <taxon>Bacillota</taxon>
        <taxon>Erysipelotrichia</taxon>
        <taxon>Erysipelotrichales</taxon>
        <taxon>Erysipelotrichaceae</taxon>
        <taxon>Ileibacterium</taxon>
    </lineage>
</organism>
<dbReference type="RefSeq" id="WP_075820714.1">
    <property type="nucleotide sequence ID" value="NZ_CAQWZH010000040.1"/>
</dbReference>
<dbReference type="InterPro" id="IPR036390">
    <property type="entry name" value="WH_DNA-bd_sf"/>
</dbReference>
<sequence>MRKSKEKRLQQIRQILSETDSMPVRDLAEKLNVTPETIRSDLDLLEEQGLIERSHGFARALKTTVEIPFEVRKTDNYELKKAIATEAIRRIENGSTVFLDSGTTVYCGLEMLKSKKDLTIITNTLPIADACLDMNFDVVFVGGKLSRKGKRADGYFTEMILDQLHIDLTILASDGVLNLGGISVYSPDEYGTKRKVKERSDILIGLIDSTKFDRRGTYKVLDFSDLDLIITNPLTEEQRAQVQGQTEIYEVPEN</sequence>
<dbReference type="SMART" id="SM00420">
    <property type="entry name" value="HTH_DEOR"/>
    <property type="match status" value="1"/>
</dbReference>
<dbReference type="PANTHER" id="PTHR30363">
    <property type="entry name" value="HTH-TYPE TRANSCRIPTIONAL REGULATOR SRLR-RELATED"/>
    <property type="match status" value="1"/>
</dbReference>
<evidence type="ECO:0000259" key="3">
    <source>
        <dbReference type="PROSITE" id="PS51000"/>
    </source>
</evidence>
<dbReference type="Proteomes" id="UP000186341">
    <property type="component" value="Unassembled WGS sequence"/>
</dbReference>
<keyword evidence="1" id="KW-0805">Transcription regulation</keyword>
<dbReference type="InterPro" id="IPR036388">
    <property type="entry name" value="WH-like_DNA-bd_sf"/>
</dbReference>
<comment type="caution">
    <text evidence="4">The sequence shown here is derived from an EMBL/GenBank/DDBJ whole genome shotgun (WGS) entry which is preliminary data.</text>
</comment>
<dbReference type="GO" id="GO:0003700">
    <property type="term" value="F:DNA-binding transcription factor activity"/>
    <property type="evidence" value="ECO:0007669"/>
    <property type="project" value="InterPro"/>
</dbReference>
<dbReference type="OrthoDB" id="9797223at2"/>
<keyword evidence="2" id="KW-0804">Transcription</keyword>
<accession>A0A1U7NDX0</accession>
<dbReference type="Pfam" id="PF00455">
    <property type="entry name" value="DeoRC"/>
    <property type="match status" value="1"/>
</dbReference>
<dbReference type="InterPro" id="IPR050313">
    <property type="entry name" value="Carb_Metab_HTH_regulators"/>
</dbReference>
<dbReference type="GeneID" id="82203524"/>
<dbReference type="Pfam" id="PF08220">
    <property type="entry name" value="HTH_DeoR"/>
    <property type="match status" value="1"/>
</dbReference>
<dbReference type="Gene3D" id="3.40.50.1360">
    <property type="match status" value="1"/>
</dbReference>
<proteinExistence type="predicted"/>
<dbReference type="SMART" id="SM01134">
    <property type="entry name" value="DeoRC"/>
    <property type="match status" value="1"/>
</dbReference>
<protein>
    <recommendedName>
        <fullName evidence="3">HTH deoR-type domain-containing protein</fullName>
    </recommendedName>
</protein>